<accession>A0AAV3TZX9</accession>
<evidence type="ECO:0000313" key="1">
    <source>
        <dbReference type="EMBL" id="GAA4937890.1"/>
    </source>
</evidence>
<name>A0AAV3TZX9_9ALTE</name>
<sequence length="260" mass="28316">MPANAPEQMPQRAGVTRIDIHKEAAMKDFFQYYHRVSDGQAANWVVAQCTGPRHSLHTVVPTGFEAYARIEHPYWRVPKPAGPGNSVEQLIAVPCSEVPPAAKAALYPGCGYAYDGIEPPLEGELSPAAVQSVFAVLGQASTAEQPVYCGIWEGFGYLRGEQGIAQFASTLGQEYLLFQSTLAEVEQAWQAAWRESQAAGFLGVSGFVPNALWPADRAWYLAVPFQATRSYLAGSQQLVQALYSAADLEVSQAEPLEEFF</sequence>
<proteinExistence type="predicted"/>
<dbReference type="AlphaFoldDB" id="A0AAV3TZX9"/>
<gene>
    <name evidence="1" type="ORF">GCM10025791_14550</name>
</gene>
<evidence type="ECO:0000313" key="2">
    <source>
        <dbReference type="Proteomes" id="UP001409585"/>
    </source>
</evidence>
<comment type="caution">
    <text evidence="1">The sequence shown here is derived from an EMBL/GenBank/DDBJ whole genome shotgun (WGS) entry which is preliminary data.</text>
</comment>
<dbReference type="RefSeq" id="WP_345419393.1">
    <property type="nucleotide sequence ID" value="NZ_AP031496.1"/>
</dbReference>
<reference evidence="2" key="1">
    <citation type="journal article" date="2019" name="Int. J. Syst. Evol. Microbiol.">
        <title>The Global Catalogue of Microorganisms (GCM) 10K type strain sequencing project: providing services to taxonomists for standard genome sequencing and annotation.</title>
        <authorList>
            <consortium name="The Broad Institute Genomics Platform"/>
            <consortium name="The Broad Institute Genome Sequencing Center for Infectious Disease"/>
            <person name="Wu L."/>
            <person name="Ma J."/>
        </authorList>
    </citation>
    <scope>NUCLEOTIDE SEQUENCE [LARGE SCALE GENOMIC DNA]</scope>
    <source>
        <strain evidence="2">JCM 19134</strain>
    </source>
</reference>
<protein>
    <submittedName>
        <fullName evidence="1">Uncharacterized protein</fullName>
    </submittedName>
</protein>
<organism evidence="1 2">
    <name type="scientific">Halioxenophilus aromaticivorans</name>
    <dbReference type="NCBI Taxonomy" id="1306992"/>
    <lineage>
        <taxon>Bacteria</taxon>
        <taxon>Pseudomonadati</taxon>
        <taxon>Pseudomonadota</taxon>
        <taxon>Gammaproteobacteria</taxon>
        <taxon>Alteromonadales</taxon>
        <taxon>Alteromonadaceae</taxon>
        <taxon>Halioxenophilus</taxon>
    </lineage>
</organism>
<dbReference type="Proteomes" id="UP001409585">
    <property type="component" value="Unassembled WGS sequence"/>
</dbReference>
<dbReference type="EMBL" id="BAABLX010000009">
    <property type="protein sequence ID" value="GAA4937890.1"/>
    <property type="molecule type" value="Genomic_DNA"/>
</dbReference>
<keyword evidence="2" id="KW-1185">Reference proteome</keyword>